<dbReference type="EMBL" id="RQYC01000017">
    <property type="protein sequence ID" value="RRD89395.1"/>
    <property type="molecule type" value="Genomic_DNA"/>
</dbReference>
<feature type="transmembrane region" description="Helical" evidence="1">
    <location>
        <begin position="218"/>
        <end position="238"/>
    </location>
</feature>
<keyword evidence="3" id="KW-1185">Reference proteome</keyword>
<reference evidence="2 3" key="1">
    <citation type="submission" date="2018-11" db="EMBL/GenBank/DDBJ databases">
        <title>Genomes From Bacteria Associated with the Canine Oral Cavity: a Test Case for Automated Genome-Based Taxonomic Assignment.</title>
        <authorList>
            <person name="Coil D.A."/>
            <person name="Jospin G."/>
            <person name="Darling A.E."/>
            <person name="Wallis C."/>
            <person name="Davis I.J."/>
            <person name="Harris S."/>
            <person name="Eisen J.A."/>
            <person name="Holcombe L.J."/>
            <person name="O'Flynn C."/>
        </authorList>
    </citation>
    <scope>NUCLEOTIDE SEQUENCE [LARGE SCALE GENOMIC DNA]</scope>
    <source>
        <strain evidence="2 3">COT-280</strain>
    </source>
</reference>
<organism evidence="2 3">
    <name type="scientific">Conchiformibius steedae</name>
    <dbReference type="NCBI Taxonomy" id="153493"/>
    <lineage>
        <taxon>Bacteria</taxon>
        <taxon>Pseudomonadati</taxon>
        <taxon>Pseudomonadota</taxon>
        <taxon>Betaproteobacteria</taxon>
        <taxon>Neisseriales</taxon>
        <taxon>Neisseriaceae</taxon>
        <taxon>Conchiformibius</taxon>
    </lineage>
</organism>
<feature type="transmembrane region" description="Helical" evidence="1">
    <location>
        <begin position="127"/>
        <end position="152"/>
    </location>
</feature>
<feature type="transmembrane region" description="Helical" evidence="1">
    <location>
        <begin position="245"/>
        <end position="268"/>
    </location>
</feature>
<evidence type="ECO:0000313" key="3">
    <source>
        <dbReference type="Proteomes" id="UP000269923"/>
    </source>
</evidence>
<dbReference type="RefSeq" id="WP_124795785.1">
    <property type="nucleotide sequence ID" value="NZ_RQYC01000017.1"/>
</dbReference>
<evidence type="ECO:0000256" key="1">
    <source>
        <dbReference type="SAM" id="Phobius"/>
    </source>
</evidence>
<keyword evidence="1" id="KW-0472">Membrane</keyword>
<accession>A0A3P2A338</accession>
<keyword evidence="1" id="KW-0812">Transmembrane</keyword>
<keyword evidence="1" id="KW-1133">Transmembrane helix</keyword>
<protein>
    <recommendedName>
        <fullName evidence="4">DUF2189 domain-containing protein</fullName>
    </recommendedName>
</protein>
<evidence type="ECO:0000313" key="2">
    <source>
        <dbReference type="EMBL" id="RRD89395.1"/>
    </source>
</evidence>
<dbReference type="AlphaFoldDB" id="A0A3P2A338"/>
<feature type="transmembrane region" description="Helical" evidence="1">
    <location>
        <begin position="158"/>
        <end position="185"/>
    </location>
</feature>
<feature type="transmembrane region" description="Helical" evidence="1">
    <location>
        <begin position="192"/>
        <end position="212"/>
    </location>
</feature>
<comment type="caution">
    <text evidence="2">The sequence shown here is derived from an EMBL/GenBank/DDBJ whole genome shotgun (WGS) entry which is preliminary data.</text>
</comment>
<feature type="transmembrane region" description="Helical" evidence="1">
    <location>
        <begin position="81"/>
        <end position="106"/>
    </location>
</feature>
<name>A0A3P2A338_9NEIS</name>
<proteinExistence type="predicted"/>
<dbReference type="OrthoDB" id="5298483at2"/>
<gene>
    <name evidence="2" type="ORF">EII21_09065</name>
</gene>
<feature type="transmembrane region" description="Helical" evidence="1">
    <location>
        <begin position="46"/>
        <end position="69"/>
    </location>
</feature>
<sequence>MNHEIWQQWQQSEVCLLNEPAECPARDSSVWVRQAWLLFKRRKWTWMMMVGGYWLIIMLCMWGLAGFLAGKIPQYAEILGWIALPLAVVCIVLLTGGMMISAASLAEDDDLKFVYLFSGFQYHLKPLLLLSFMLMAWVVLMVGGMLWLAGMLPPKSAWFWVLIVFFILFVMLTMGMCVFSIVLVVLHDIKPFQACVMSVRAFFLNLAVFVRLVTVWKALLIVVGCVLGMVGWLLAVWLEELAILLVFLAVPVVLTIAALAVLQMYTAYRNVWTNLPME</sequence>
<evidence type="ECO:0008006" key="4">
    <source>
        <dbReference type="Google" id="ProtNLM"/>
    </source>
</evidence>
<dbReference type="Proteomes" id="UP000269923">
    <property type="component" value="Unassembled WGS sequence"/>
</dbReference>